<evidence type="ECO:0000256" key="1">
    <source>
        <dbReference type="ARBA" id="ARBA00022679"/>
    </source>
</evidence>
<dbReference type="SUPFAM" id="SSF89796">
    <property type="entry name" value="CoA-transferase family III (CaiB/BaiF)"/>
    <property type="match status" value="1"/>
</dbReference>
<keyword evidence="1 2" id="KW-0808">Transferase</keyword>
<dbReference type="PANTHER" id="PTHR48207:SF3">
    <property type="entry name" value="SUCCINATE--HYDROXYMETHYLGLUTARATE COA-TRANSFERASE"/>
    <property type="match status" value="1"/>
</dbReference>
<dbReference type="EMBL" id="JBHSSW010000005">
    <property type="protein sequence ID" value="MFC6197586.1"/>
    <property type="molecule type" value="Genomic_DNA"/>
</dbReference>
<evidence type="ECO:0000313" key="2">
    <source>
        <dbReference type="EMBL" id="MFC6197586.1"/>
    </source>
</evidence>
<dbReference type="InterPro" id="IPR023606">
    <property type="entry name" value="CoA-Trfase_III_dom_1_sf"/>
</dbReference>
<name>A0ABW1S8L5_9PROT</name>
<dbReference type="Pfam" id="PF02515">
    <property type="entry name" value="CoA_transf_3"/>
    <property type="match status" value="1"/>
</dbReference>
<comment type="caution">
    <text evidence="2">The sequence shown here is derived from an EMBL/GenBank/DDBJ whole genome shotgun (WGS) entry which is preliminary data.</text>
</comment>
<proteinExistence type="predicted"/>
<dbReference type="Gene3D" id="3.30.1540.10">
    <property type="entry name" value="formyl-coa transferase, domain 3"/>
    <property type="match status" value="1"/>
</dbReference>
<evidence type="ECO:0000313" key="3">
    <source>
        <dbReference type="Proteomes" id="UP001596303"/>
    </source>
</evidence>
<dbReference type="InterPro" id="IPR050483">
    <property type="entry name" value="CoA-transferase_III_domain"/>
</dbReference>
<protein>
    <submittedName>
        <fullName evidence="2">CaiB/BaiF CoA transferase family protein</fullName>
    </submittedName>
</protein>
<keyword evidence="3" id="KW-1185">Reference proteome</keyword>
<accession>A0ABW1S8L5</accession>
<dbReference type="InterPro" id="IPR044855">
    <property type="entry name" value="CoA-Trfase_III_dom3_sf"/>
</dbReference>
<dbReference type="RefSeq" id="WP_377376705.1">
    <property type="nucleotide sequence ID" value="NZ_JBHSSW010000005.1"/>
</dbReference>
<dbReference type="InterPro" id="IPR003673">
    <property type="entry name" value="CoA-Trfase_fam_III"/>
</dbReference>
<dbReference type="PANTHER" id="PTHR48207">
    <property type="entry name" value="SUCCINATE--HYDROXYMETHYLGLUTARATE COA-TRANSFERASE"/>
    <property type="match status" value="1"/>
</dbReference>
<dbReference type="Proteomes" id="UP001596303">
    <property type="component" value="Unassembled WGS sequence"/>
</dbReference>
<sequence length="399" mass="43269">MQEATGPLKGLRVIELGVLLAGPFCGQLLGDMGAEVIKVEPPGQPDPLREWGQVKPDDKSLWFPVVGRNKKMITLNLRHEDGQNMLKDLVAKSDILVENFRPGTMEKWGLGYDVLKAINPGLIMVRISGYGQTGPNAKKAGYASVGEAFGGMRYVMGEPDRMPSRAGISLGDSLAATFGAMGALAALQHRNATGQGQMVDSAIYEACLSMMESLVPEYGVAGHIRERTGSFLPKIAPSNVYPASDGMMIIAANQDTVWRRLAEAMGRPELADDPKFKSHVPRGENQAEIDALISDWSRKLTQAEIADVCEAHGVPCGPIYTGKEMMDDPHYAARESITQVPHPHFGTIPMQNVFPKFSETPGNIRWSAPETGAHNEEIYGDLLGRSDDDLNALKESGTI</sequence>
<dbReference type="Gene3D" id="3.40.50.10540">
    <property type="entry name" value="Crotonobetainyl-coa:carnitine coa-transferase, domain 1"/>
    <property type="match status" value="1"/>
</dbReference>
<gene>
    <name evidence="2" type="ORF">ACFQDM_05825</name>
</gene>
<organism evidence="2 3">
    <name type="scientific">Ponticaulis profundi</name>
    <dbReference type="NCBI Taxonomy" id="2665222"/>
    <lineage>
        <taxon>Bacteria</taxon>
        <taxon>Pseudomonadati</taxon>
        <taxon>Pseudomonadota</taxon>
        <taxon>Alphaproteobacteria</taxon>
        <taxon>Hyphomonadales</taxon>
        <taxon>Hyphomonadaceae</taxon>
        <taxon>Ponticaulis</taxon>
    </lineage>
</organism>
<reference evidence="3" key="1">
    <citation type="journal article" date="2019" name="Int. J. Syst. Evol. Microbiol.">
        <title>The Global Catalogue of Microorganisms (GCM) 10K type strain sequencing project: providing services to taxonomists for standard genome sequencing and annotation.</title>
        <authorList>
            <consortium name="The Broad Institute Genomics Platform"/>
            <consortium name="The Broad Institute Genome Sequencing Center for Infectious Disease"/>
            <person name="Wu L."/>
            <person name="Ma J."/>
        </authorList>
    </citation>
    <scope>NUCLEOTIDE SEQUENCE [LARGE SCALE GENOMIC DNA]</scope>
    <source>
        <strain evidence="3">CGMCC-1.15741</strain>
    </source>
</reference>
<dbReference type="GO" id="GO:0016740">
    <property type="term" value="F:transferase activity"/>
    <property type="evidence" value="ECO:0007669"/>
    <property type="project" value="UniProtKB-KW"/>
</dbReference>